<evidence type="ECO:0000313" key="2">
    <source>
        <dbReference type="Proteomes" id="UP000663848"/>
    </source>
</evidence>
<protein>
    <submittedName>
        <fullName evidence="1">Uncharacterized protein</fullName>
    </submittedName>
</protein>
<reference evidence="1" key="1">
    <citation type="submission" date="2021-02" db="EMBL/GenBank/DDBJ databases">
        <authorList>
            <person name="Nowell W R."/>
        </authorList>
    </citation>
    <scope>NUCLEOTIDE SEQUENCE</scope>
</reference>
<name>A0A822DEA7_9BILA</name>
<proteinExistence type="predicted"/>
<dbReference type="AlphaFoldDB" id="A0A822DEA7"/>
<feature type="non-terminal residue" evidence="1">
    <location>
        <position position="68"/>
    </location>
</feature>
<organism evidence="1 2">
    <name type="scientific">Rotaria socialis</name>
    <dbReference type="NCBI Taxonomy" id="392032"/>
    <lineage>
        <taxon>Eukaryota</taxon>
        <taxon>Metazoa</taxon>
        <taxon>Spiralia</taxon>
        <taxon>Gnathifera</taxon>
        <taxon>Rotifera</taxon>
        <taxon>Eurotatoria</taxon>
        <taxon>Bdelloidea</taxon>
        <taxon>Philodinida</taxon>
        <taxon>Philodinidae</taxon>
        <taxon>Rotaria</taxon>
    </lineage>
</organism>
<sequence length="68" mass="8109">FDIFNDEKFLDGVCQRLKVLCDNKLEQCKLFIRGSSVNVQYCYNEFVILRREFENELRRGQKNSSSKP</sequence>
<evidence type="ECO:0000313" key="1">
    <source>
        <dbReference type="EMBL" id="CAF5067840.1"/>
    </source>
</evidence>
<gene>
    <name evidence="1" type="ORF">QYT958_LOCUS43049</name>
</gene>
<dbReference type="EMBL" id="CAJOBR010058800">
    <property type="protein sequence ID" value="CAF5067840.1"/>
    <property type="molecule type" value="Genomic_DNA"/>
</dbReference>
<dbReference type="Proteomes" id="UP000663848">
    <property type="component" value="Unassembled WGS sequence"/>
</dbReference>
<comment type="caution">
    <text evidence="1">The sequence shown here is derived from an EMBL/GenBank/DDBJ whole genome shotgun (WGS) entry which is preliminary data.</text>
</comment>
<feature type="non-terminal residue" evidence="1">
    <location>
        <position position="1"/>
    </location>
</feature>
<accession>A0A822DEA7</accession>